<dbReference type="Gene3D" id="3.90.1590.10">
    <property type="entry name" value="glutathione-dependent formaldehyde- activating enzyme (gfa)"/>
    <property type="match status" value="1"/>
</dbReference>
<gene>
    <name evidence="1" type="ORF">BP5796_10826</name>
</gene>
<keyword evidence="2" id="KW-1185">Reference proteome</keyword>
<evidence type="ECO:0008006" key="3">
    <source>
        <dbReference type="Google" id="ProtNLM"/>
    </source>
</evidence>
<name>A0A3D8QM39_9HELO</name>
<accession>A0A3D8QM39</accession>
<dbReference type="SUPFAM" id="SSF51316">
    <property type="entry name" value="Mss4-like"/>
    <property type="match status" value="1"/>
</dbReference>
<protein>
    <recommendedName>
        <fullName evidence="3">CENP-V/GFA domain-containing protein</fullName>
    </recommendedName>
</protein>
<proteinExistence type="predicted"/>
<evidence type="ECO:0000313" key="2">
    <source>
        <dbReference type="Proteomes" id="UP000256328"/>
    </source>
</evidence>
<dbReference type="PANTHER" id="PTHR33337:SF40">
    <property type="entry name" value="CENP-V_GFA DOMAIN-CONTAINING PROTEIN-RELATED"/>
    <property type="match status" value="1"/>
</dbReference>
<sequence length="216" mass="23856">MSSLPETPFTLHGGCNCKALRYTFPVPALASRPIVVPASADAGHGDIRLPMFNVDHCNDCRRASGSLTNFWMVAPRSDLSFQCLLRDGGEERIQLSGDELLFPSPASEKTFIVHYKSSHNDTFGADCIRAFCGRCGTMMSTGYFPWQLPIVAACSVQMGTLDREDLEKDGVRLERHLCCENGIDWVVKMVSEGDKGLQTSANLPKHPSWNMSDVMH</sequence>
<organism evidence="1 2">
    <name type="scientific">Coleophoma crateriformis</name>
    <dbReference type="NCBI Taxonomy" id="565419"/>
    <lineage>
        <taxon>Eukaryota</taxon>
        <taxon>Fungi</taxon>
        <taxon>Dikarya</taxon>
        <taxon>Ascomycota</taxon>
        <taxon>Pezizomycotina</taxon>
        <taxon>Leotiomycetes</taxon>
        <taxon>Helotiales</taxon>
        <taxon>Dermateaceae</taxon>
        <taxon>Coleophoma</taxon>
    </lineage>
</organism>
<dbReference type="PANTHER" id="PTHR33337">
    <property type="entry name" value="GFA DOMAIN-CONTAINING PROTEIN"/>
    <property type="match status" value="1"/>
</dbReference>
<dbReference type="Proteomes" id="UP000256328">
    <property type="component" value="Unassembled WGS sequence"/>
</dbReference>
<dbReference type="InterPro" id="IPR011057">
    <property type="entry name" value="Mss4-like_sf"/>
</dbReference>
<reference evidence="1 2" key="1">
    <citation type="journal article" date="2018" name="IMA Fungus">
        <title>IMA Genome-F 9: Draft genome sequence of Annulohypoxylon stygium, Aspergillus mulundensis, Berkeleyomyces basicola (syn. Thielaviopsis basicola), Ceratocystis smalleyi, two Cercospora beticola strains, Coleophoma cylindrospora, Fusarium fracticaudum, Phialophora cf. hyalina, and Morchella septimelata.</title>
        <authorList>
            <person name="Wingfield B.D."/>
            <person name="Bills G.F."/>
            <person name="Dong Y."/>
            <person name="Huang W."/>
            <person name="Nel W.J."/>
            <person name="Swalarsk-Parry B.S."/>
            <person name="Vaghefi N."/>
            <person name="Wilken P.M."/>
            <person name="An Z."/>
            <person name="de Beer Z.W."/>
            <person name="De Vos L."/>
            <person name="Chen L."/>
            <person name="Duong T.A."/>
            <person name="Gao Y."/>
            <person name="Hammerbacher A."/>
            <person name="Kikkert J.R."/>
            <person name="Li Y."/>
            <person name="Li H."/>
            <person name="Li K."/>
            <person name="Li Q."/>
            <person name="Liu X."/>
            <person name="Ma X."/>
            <person name="Naidoo K."/>
            <person name="Pethybridge S.J."/>
            <person name="Sun J."/>
            <person name="Steenkamp E.T."/>
            <person name="van der Nest M.A."/>
            <person name="van Wyk S."/>
            <person name="Wingfield M.J."/>
            <person name="Xiong C."/>
            <person name="Yue Q."/>
            <person name="Zhang X."/>
        </authorList>
    </citation>
    <scope>NUCLEOTIDE SEQUENCE [LARGE SCALE GENOMIC DNA]</scope>
    <source>
        <strain evidence="1 2">BP5796</strain>
    </source>
</reference>
<dbReference type="AlphaFoldDB" id="A0A3D8QM39"/>
<comment type="caution">
    <text evidence="1">The sequence shown here is derived from an EMBL/GenBank/DDBJ whole genome shotgun (WGS) entry which is preliminary data.</text>
</comment>
<dbReference type="OrthoDB" id="5422068at2759"/>
<evidence type="ECO:0000313" key="1">
    <source>
        <dbReference type="EMBL" id="RDW62524.1"/>
    </source>
</evidence>
<dbReference type="EMBL" id="PDLN01000017">
    <property type="protein sequence ID" value="RDW62524.1"/>
    <property type="molecule type" value="Genomic_DNA"/>
</dbReference>